<dbReference type="Proteomes" id="UP001364617">
    <property type="component" value="Unassembled WGS sequence"/>
</dbReference>
<sequence length="110" mass="12523">MRWMSVVVTDDGPGRNCCLEVTKTRVQVENIVKYEMQDPAICKIRVVRFYTKMRKVICSDPDSKYAKRIMDILEGRTTANTTMGYTSTTNTIPTVTTTNKTPGKRLRPAQ</sequence>
<feature type="compositionally biased region" description="Low complexity" evidence="2">
    <location>
        <begin position="82"/>
        <end position="101"/>
    </location>
</feature>
<comment type="caution">
    <text evidence="4">The sequence shown here is derived from an EMBL/GenBank/DDBJ whole genome shotgun (WGS) entry which is preliminary data.</text>
</comment>
<dbReference type="GO" id="GO:0005615">
    <property type="term" value="C:extracellular space"/>
    <property type="evidence" value="ECO:0007669"/>
    <property type="project" value="UniProtKB-KW"/>
</dbReference>
<proteinExistence type="predicted"/>
<keyword evidence="1" id="KW-0202">Cytokine</keyword>
<gene>
    <name evidence="4" type="ORF">R3I93_007500</name>
</gene>
<evidence type="ECO:0000313" key="4">
    <source>
        <dbReference type="EMBL" id="KAK7163461.1"/>
    </source>
</evidence>
<dbReference type="Gene3D" id="2.40.50.40">
    <property type="match status" value="1"/>
</dbReference>
<feature type="region of interest" description="Disordered" evidence="2">
    <location>
        <begin position="82"/>
        <end position="110"/>
    </location>
</feature>
<feature type="domain" description="Chemokine interleukin-8-like" evidence="3">
    <location>
        <begin position="16"/>
        <end position="72"/>
    </location>
</feature>
<dbReference type="AlphaFoldDB" id="A0AAN9D6D8"/>
<protein>
    <recommendedName>
        <fullName evidence="3">Chemokine interleukin-8-like domain-containing protein</fullName>
    </recommendedName>
</protein>
<dbReference type="GO" id="GO:0008009">
    <property type="term" value="F:chemokine activity"/>
    <property type="evidence" value="ECO:0007669"/>
    <property type="project" value="InterPro"/>
</dbReference>
<dbReference type="EMBL" id="JAYKXH010000007">
    <property type="protein sequence ID" value="KAK7163461.1"/>
    <property type="molecule type" value="Genomic_DNA"/>
</dbReference>
<evidence type="ECO:0000256" key="2">
    <source>
        <dbReference type="SAM" id="MobiDB-lite"/>
    </source>
</evidence>
<dbReference type="InterPro" id="IPR001811">
    <property type="entry name" value="Chemokine_IL8-like_dom"/>
</dbReference>
<keyword evidence="5" id="KW-1185">Reference proteome</keyword>
<evidence type="ECO:0000259" key="3">
    <source>
        <dbReference type="Pfam" id="PF00048"/>
    </source>
</evidence>
<dbReference type="Pfam" id="PF00048">
    <property type="entry name" value="IL8"/>
    <property type="match status" value="1"/>
</dbReference>
<evidence type="ECO:0000313" key="5">
    <source>
        <dbReference type="Proteomes" id="UP001364617"/>
    </source>
</evidence>
<organism evidence="4 5">
    <name type="scientific">Phoxinus phoxinus</name>
    <name type="common">Eurasian minnow</name>
    <dbReference type="NCBI Taxonomy" id="58324"/>
    <lineage>
        <taxon>Eukaryota</taxon>
        <taxon>Metazoa</taxon>
        <taxon>Chordata</taxon>
        <taxon>Craniata</taxon>
        <taxon>Vertebrata</taxon>
        <taxon>Euteleostomi</taxon>
        <taxon>Actinopterygii</taxon>
        <taxon>Neopterygii</taxon>
        <taxon>Teleostei</taxon>
        <taxon>Ostariophysi</taxon>
        <taxon>Cypriniformes</taxon>
        <taxon>Leuciscidae</taxon>
        <taxon>Phoxininae</taxon>
        <taxon>Phoxinus</taxon>
    </lineage>
</organism>
<evidence type="ECO:0000256" key="1">
    <source>
        <dbReference type="ARBA" id="ARBA00022514"/>
    </source>
</evidence>
<accession>A0AAN9D6D8</accession>
<reference evidence="4 5" key="1">
    <citation type="submission" date="2024-02" db="EMBL/GenBank/DDBJ databases">
        <title>Chromosome-level genome assembly of the Eurasian Minnow (Phoxinus phoxinus).</title>
        <authorList>
            <person name="Oriowo T.O."/>
            <person name="Martin S."/>
            <person name="Stange M."/>
            <person name="Chrysostomakis Y."/>
            <person name="Brown T."/>
            <person name="Winkler S."/>
            <person name="Kukowka S."/>
            <person name="Myers E.W."/>
            <person name="Bohne A."/>
        </authorList>
    </citation>
    <scope>NUCLEOTIDE SEQUENCE [LARGE SCALE GENOMIC DNA]</scope>
    <source>
        <strain evidence="4">ZFMK-TIS-60720</strain>
        <tissue evidence="4">Whole Organism</tissue>
    </source>
</reference>
<dbReference type="GO" id="GO:0006955">
    <property type="term" value="P:immune response"/>
    <property type="evidence" value="ECO:0007669"/>
    <property type="project" value="InterPro"/>
</dbReference>
<name>A0AAN9D6D8_9TELE</name>
<dbReference type="InterPro" id="IPR036048">
    <property type="entry name" value="Interleukin_8-like_sf"/>
</dbReference>
<dbReference type="SUPFAM" id="SSF54117">
    <property type="entry name" value="Interleukin 8-like chemokines"/>
    <property type="match status" value="1"/>
</dbReference>